<comment type="caution">
    <text evidence="2">The sequence shown here is derived from an EMBL/GenBank/DDBJ whole genome shotgun (WGS) entry which is preliminary data.</text>
</comment>
<sequence length="580" mass="65512">MKKGLAPVPPSAPRCSDGYESPSGIQVRYTKDWVKQHPLEDDGLCAQLYNYLYKNVKGREHSMSTVLLPETVVFDHNFPRAWYAYDMKNKEIIKRPSSMLDAQTMYDKFAENVSGCDVVAQFFYNTVNTAEEWKSVLTHKQRRTNRYADQQLTYVEFLTAESLRHFLFDQKRKPDGVLQKFVVPKGEGSSRYNFQLQVIWTPFITTVYRRTNRCRLTDRVVPLAKRAATFDGAAYLSEETLVADETKHQVTTLCESIADHIYATEKKRLSRLVLYVKTDDENRMWMLWSSCVRVAPDALNPTRLRVPMCLNMRTEVVNDGGSSLMRLQTRRSRQRQLLALDAELFDISRDFEFALVLKASHQRQAEALGLHAHENQRAPTRWQGGQQVPVSADHPLYPSFLALEVGGPTAAAGFTDGEREAVLKAHHSSLGTRDGADVDAADAEPPADPIQQVLEELVALAMDAWYAMYSTMLSEDPSVMPTAQIELAAPLVDSLSEEEVQGLVEVLGLLPVGTGDAAGADTRPPSRYRVAPYLVTSGRRLDRPSAEVELDVVSYLEDVFSQRGEEIARRCMEKYSSYFE</sequence>
<accession>A0A0M9G5V7</accession>
<name>A0A0M9G5V7_LEPPY</name>
<proteinExistence type="predicted"/>
<dbReference type="AlphaFoldDB" id="A0A0M9G5V7"/>
<dbReference type="GeneID" id="26903020"/>
<dbReference type="PROSITE" id="PS50817">
    <property type="entry name" value="INTEIN_N_TER"/>
    <property type="match status" value="1"/>
</dbReference>
<dbReference type="EMBL" id="LGTL01000004">
    <property type="protein sequence ID" value="KPA82993.1"/>
    <property type="molecule type" value="Genomic_DNA"/>
</dbReference>
<keyword evidence="3" id="KW-1185">Reference proteome</keyword>
<protein>
    <submittedName>
        <fullName evidence="2">Uncharacterized protein</fullName>
    </submittedName>
</protein>
<organism evidence="2 3">
    <name type="scientific">Leptomonas pyrrhocoris</name>
    <name type="common">Firebug parasite</name>
    <dbReference type="NCBI Taxonomy" id="157538"/>
    <lineage>
        <taxon>Eukaryota</taxon>
        <taxon>Discoba</taxon>
        <taxon>Euglenozoa</taxon>
        <taxon>Kinetoplastea</taxon>
        <taxon>Metakinetoplastina</taxon>
        <taxon>Trypanosomatida</taxon>
        <taxon>Trypanosomatidae</taxon>
        <taxon>Leishmaniinae</taxon>
        <taxon>Leptomonas</taxon>
    </lineage>
</organism>
<feature type="region of interest" description="Disordered" evidence="1">
    <location>
        <begin position="1"/>
        <end position="21"/>
    </location>
</feature>
<dbReference type="InterPro" id="IPR006141">
    <property type="entry name" value="Intein_N"/>
</dbReference>
<dbReference type="OMA" id="NVKGREH"/>
<evidence type="ECO:0000256" key="1">
    <source>
        <dbReference type="SAM" id="MobiDB-lite"/>
    </source>
</evidence>
<evidence type="ECO:0000313" key="3">
    <source>
        <dbReference type="Proteomes" id="UP000037923"/>
    </source>
</evidence>
<dbReference type="RefSeq" id="XP_015661432.1">
    <property type="nucleotide sequence ID" value="XM_015799830.1"/>
</dbReference>
<dbReference type="VEuPathDB" id="TriTrypDB:LpyrH10_04_2790"/>
<dbReference type="OrthoDB" id="298589at2759"/>
<evidence type="ECO:0000313" key="2">
    <source>
        <dbReference type="EMBL" id="KPA82993.1"/>
    </source>
</evidence>
<reference evidence="2 3" key="1">
    <citation type="submission" date="2015-07" db="EMBL/GenBank/DDBJ databases">
        <title>High-quality genome of monoxenous trypanosomatid Leptomonas pyrrhocoris.</title>
        <authorList>
            <person name="Flegontov P."/>
            <person name="Butenko A."/>
            <person name="Firsov S."/>
            <person name="Vlcek C."/>
            <person name="Logacheva M.D."/>
            <person name="Field M."/>
            <person name="Filatov D."/>
            <person name="Flegontova O."/>
            <person name="Gerasimov E."/>
            <person name="Jackson A.P."/>
            <person name="Kelly S."/>
            <person name="Opperdoes F."/>
            <person name="O'Reilly A."/>
            <person name="Votypka J."/>
            <person name="Yurchenko V."/>
            <person name="Lukes J."/>
        </authorList>
    </citation>
    <scope>NUCLEOTIDE SEQUENCE [LARGE SCALE GENOMIC DNA]</scope>
    <source>
        <strain evidence="2">H10</strain>
    </source>
</reference>
<gene>
    <name evidence="2" type="ORF">ABB37_02729</name>
</gene>
<dbReference type="GO" id="GO:0016539">
    <property type="term" value="P:intein-mediated protein splicing"/>
    <property type="evidence" value="ECO:0007669"/>
    <property type="project" value="InterPro"/>
</dbReference>
<dbReference type="Proteomes" id="UP000037923">
    <property type="component" value="Unassembled WGS sequence"/>
</dbReference>